<sequence>MIVKVIYSDTGGFGHSFQGAVRYVASTPAESASDDRIDFVATRNLPSDNPEVCWRLMASHALHRKELMRQAGIALRGSGKGEVAHIVLSWSDDERSGLTKTEMLRAADGALRYLKLDGNQCFMAAHNDTDENPHLHLVASRVDLQTGKLVSAWRSHRALSKWALSYERSRGEVLIKQRERAWAARDNGITPPKAKKTTSKDQYELEKAVKRLYEARRRVTLVRRQTDDPRRRAELRATGRGLRVYYLAAVRASAERIALAKRNAVQRQRHARQGELLAQHHRHRRLQITEQAGDQKRRAKRRIENAVASRHARFDREHAEELRRFYRNETSRIGRLYNQLAYTDWKEVFRLRQLSGERGPSILSRAFTALSDVGHRRATIDTRHRERVARLYDDAKRMQQRRESRIDALVGRRLTAARVRYGRSLRLFDRLQAQSAARLKSDWGEFNAVRRGVTTSAREACERTRDLKPAPSPAEAARRKFKARVDDQGDSGGSESAGAAPKRVRRERKPRGSRRGP</sequence>
<evidence type="ECO:0000313" key="3">
    <source>
        <dbReference type="EMBL" id="TWU00465.1"/>
    </source>
</evidence>
<dbReference type="EMBL" id="SJPR01000001">
    <property type="protein sequence ID" value="TWU00465.1"/>
    <property type="molecule type" value="Genomic_DNA"/>
</dbReference>
<feature type="compositionally biased region" description="Basic residues" evidence="1">
    <location>
        <begin position="502"/>
        <end position="517"/>
    </location>
</feature>
<dbReference type="Pfam" id="PF03432">
    <property type="entry name" value="Relaxase"/>
    <property type="match status" value="1"/>
</dbReference>
<keyword evidence="4" id="KW-1185">Reference proteome</keyword>
<evidence type="ECO:0000313" key="4">
    <source>
        <dbReference type="Proteomes" id="UP000317421"/>
    </source>
</evidence>
<feature type="domain" description="MobA/VirD2-like nuclease" evidence="2">
    <location>
        <begin position="40"/>
        <end position="169"/>
    </location>
</feature>
<accession>A0A5C6AK91</accession>
<name>A0A5C6AK91_9BACT</name>
<evidence type="ECO:0000256" key="1">
    <source>
        <dbReference type="SAM" id="MobiDB-lite"/>
    </source>
</evidence>
<reference evidence="3 4" key="1">
    <citation type="submission" date="2019-02" db="EMBL/GenBank/DDBJ databases">
        <title>Deep-cultivation of Planctomycetes and their phenomic and genomic characterization uncovers novel biology.</title>
        <authorList>
            <person name="Wiegand S."/>
            <person name="Jogler M."/>
            <person name="Boedeker C."/>
            <person name="Pinto D."/>
            <person name="Vollmers J."/>
            <person name="Rivas-Marin E."/>
            <person name="Kohn T."/>
            <person name="Peeters S.H."/>
            <person name="Heuer A."/>
            <person name="Rast P."/>
            <person name="Oberbeckmann S."/>
            <person name="Bunk B."/>
            <person name="Jeske O."/>
            <person name="Meyerdierks A."/>
            <person name="Storesund J.E."/>
            <person name="Kallscheuer N."/>
            <person name="Luecker S."/>
            <person name="Lage O.M."/>
            <person name="Pohl T."/>
            <person name="Merkel B.J."/>
            <person name="Hornburger P."/>
            <person name="Mueller R.-W."/>
            <person name="Bruemmer F."/>
            <person name="Labrenz M."/>
            <person name="Spormann A.M."/>
            <person name="Op Den Camp H."/>
            <person name="Overmann J."/>
            <person name="Amann R."/>
            <person name="Jetten M.S.M."/>
            <person name="Mascher T."/>
            <person name="Medema M.H."/>
            <person name="Devos D.P."/>
            <person name="Kaster A.-K."/>
            <person name="Ovreas L."/>
            <person name="Rohde M."/>
            <person name="Galperin M.Y."/>
            <person name="Jogler C."/>
        </authorList>
    </citation>
    <scope>NUCLEOTIDE SEQUENCE [LARGE SCALE GENOMIC DNA]</scope>
    <source>
        <strain evidence="3 4">Pla108</strain>
    </source>
</reference>
<protein>
    <submittedName>
        <fullName evidence="3">Relaxase/Mobilization nuclease domain protein</fullName>
    </submittedName>
</protein>
<dbReference type="Proteomes" id="UP000317421">
    <property type="component" value="Unassembled WGS sequence"/>
</dbReference>
<evidence type="ECO:0000259" key="2">
    <source>
        <dbReference type="Pfam" id="PF03432"/>
    </source>
</evidence>
<dbReference type="RefSeq" id="WP_197526309.1">
    <property type="nucleotide sequence ID" value="NZ_SJPR01000001.1"/>
</dbReference>
<gene>
    <name evidence="3" type="ORF">Pla108_14160</name>
</gene>
<feature type="region of interest" description="Disordered" evidence="1">
    <location>
        <begin position="460"/>
        <end position="517"/>
    </location>
</feature>
<comment type="caution">
    <text evidence="3">The sequence shown here is derived from an EMBL/GenBank/DDBJ whole genome shotgun (WGS) entry which is preliminary data.</text>
</comment>
<dbReference type="InterPro" id="IPR005094">
    <property type="entry name" value="Endonuclease_MobA/VirD2"/>
</dbReference>
<dbReference type="AlphaFoldDB" id="A0A5C6AK91"/>
<proteinExistence type="predicted"/>
<organism evidence="3 4">
    <name type="scientific">Botrimarina colliarenosi</name>
    <dbReference type="NCBI Taxonomy" id="2528001"/>
    <lineage>
        <taxon>Bacteria</taxon>
        <taxon>Pseudomonadati</taxon>
        <taxon>Planctomycetota</taxon>
        <taxon>Planctomycetia</taxon>
        <taxon>Pirellulales</taxon>
        <taxon>Lacipirellulaceae</taxon>
        <taxon>Botrimarina</taxon>
    </lineage>
</organism>